<evidence type="ECO:0000313" key="1">
    <source>
        <dbReference type="EMBL" id="OMJ29761.1"/>
    </source>
</evidence>
<comment type="caution">
    <text evidence="1">The sequence shown here is derived from an EMBL/GenBank/DDBJ whole genome shotgun (WGS) entry which is preliminary data.</text>
</comment>
<dbReference type="OrthoDB" id="2161379at2759"/>
<feature type="non-terminal residue" evidence="1">
    <location>
        <position position="1"/>
    </location>
</feature>
<sequence>SDFQSQKQLFNPPFIYSIQACHNDNSFIAGLGDGSLVGLFNYEIEPLNEDSNIDETLELSNNDIINNLNNSTNNDSNWKPTKWVGVHNYIVSGIDNCGFSLDKITTCSLDGHIKMFSSEHIVYSSVESDDTSISSETCVIDDDSLVPLLDLDVSSIVSKPDFVKSSNNGSPILYTSGCLPLAMNNQTSFKLGNIYGFSIKN</sequence>
<dbReference type="AlphaFoldDB" id="A0A1R1YSB3"/>
<organism evidence="1 2">
    <name type="scientific">Smittium culicis</name>
    <dbReference type="NCBI Taxonomy" id="133412"/>
    <lineage>
        <taxon>Eukaryota</taxon>
        <taxon>Fungi</taxon>
        <taxon>Fungi incertae sedis</taxon>
        <taxon>Zoopagomycota</taxon>
        <taxon>Kickxellomycotina</taxon>
        <taxon>Harpellomycetes</taxon>
        <taxon>Harpellales</taxon>
        <taxon>Legeriomycetaceae</taxon>
        <taxon>Smittium</taxon>
    </lineage>
</organism>
<keyword evidence="2" id="KW-1185">Reference proteome</keyword>
<gene>
    <name evidence="1" type="ORF">AYI69_g712</name>
</gene>
<reference evidence="2" key="1">
    <citation type="submission" date="2017-01" db="EMBL/GenBank/DDBJ databases">
        <authorList>
            <person name="Wang Y."/>
            <person name="White M."/>
            <person name="Kvist S."/>
            <person name="Moncalvo J.-M."/>
        </authorList>
    </citation>
    <scope>NUCLEOTIDE SEQUENCE [LARGE SCALE GENOMIC DNA]</scope>
    <source>
        <strain evidence="2">ID-206-W2</strain>
    </source>
</reference>
<dbReference type="Proteomes" id="UP000187429">
    <property type="component" value="Unassembled WGS sequence"/>
</dbReference>
<evidence type="ECO:0000313" key="2">
    <source>
        <dbReference type="Proteomes" id="UP000187429"/>
    </source>
</evidence>
<dbReference type="EMBL" id="LSSM01000188">
    <property type="protein sequence ID" value="OMJ29761.1"/>
    <property type="molecule type" value="Genomic_DNA"/>
</dbReference>
<protein>
    <submittedName>
        <fullName evidence="1">Uncharacterized protein</fullName>
    </submittedName>
</protein>
<proteinExistence type="predicted"/>
<accession>A0A1R1YSB3</accession>
<name>A0A1R1YSB3_9FUNG</name>